<feature type="domain" description="Thioredoxin" evidence="5">
    <location>
        <begin position="40"/>
        <end position="182"/>
    </location>
</feature>
<dbReference type="GO" id="GO:0030313">
    <property type="term" value="C:cell envelope"/>
    <property type="evidence" value="ECO:0007669"/>
    <property type="project" value="UniProtKB-SubCell"/>
</dbReference>
<dbReference type="EMBL" id="CAFBLR010000110">
    <property type="protein sequence ID" value="CAB4878733.1"/>
    <property type="molecule type" value="Genomic_DNA"/>
</dbReference>
<dbReference type="SUPFAM" id="SSF52833">
    <property type="entry name" value="Thioredoxin-like"/>
    <property type="match status" value="1"/>
</dbReference>
<evidence type="ECO:0000256" key="1">
    <source>
        <dbReference type="ARBA" id="ARBA00004196"/>
    </source>
</evidence>
<name>A0A6J7EGC5_9ZZZZ</name>
<dbReference type="InterPro" id="IPR013766">
    <property type="entry name" value="Thioredoxin_domain"/>
</dbReference>
<evidence type="ECO:0000313" key="6">
    <source>
        <dbReference type="EMBL" id="CAB4711031.1"/>
    </source>
</evidence>
<dbReference type="AlphaFoldDB" id="A0A6J7EGC5"/>
<dbReference type="GO" id="GO:0016491">
    <property type="term" value="F:oxidoreductase activity"/>
    <property type="evidence" value="ECO:0007669"/>
    <property type="project" value="InterPro"/>
</dbReference>
<reference evidence="8" key="1">
    <citation type="submission" date="2020-05" db="EMBL/GenBank/DDBJ databases">
        <authorList>
            <person name="Chiriac C."/>
            <person name="Salcher M."/>
            <person name="Ghai R."/>
            <person name="Kavagutti S V."/>
        </authorList>
    </citation>
    <scope>NUCLEOTIDE SEQUENCE</scope>
</reference>
<evidence type="ECO:0000313" key="8">
    <source>
        <dbReference type="EMBL" id="CAB4878733.1"/>
    </source>
</evidence>
<dbReference type="InterPro" id="IPR017937">
    <property type="entry name" value="Thioredoxin_CS"/>
</dbReference>
<dbReference type="GO" id="GO:0016209">
    <property type="term" value="F:antioxidant activity"/>
    <property type="evidence" value="ECO:0007669"/>
    <property type="project" value="InterPro"/>
</dbReference>
<dbReference type="Gene3D" id="3.40.30.10">
    <property type="entry name" value="Glutaredoxin"/>
    <property type="match status" value="1"/>
</dbReference>
<dbReference type="InterPro" id="IPR000866">
    <property type="entry name" value="AhpC/TSA"/>
</dbReference>
<dbReference type="PROSITE" id="PS51352">
    <property type="entry name" value="THIOREDOXIN_2"/>
    <property type="match status" value="1"/>
</dbReference>
<dbReference type="PANTHER" id="PTHR42852">
    <property type="entry name" value="THIOL:DISULFIDE INTERCHANGE PROTEIN DSBE"/>
    <property type="match status" value="1"/>
</dbReference>
<evidence type="ECO:0000256" key="3">
    <source>
        <dbReference type="ARBA" id="ARBA00023157"/>
    </source>
</evidence>
<evidence type="ECO:0000313" key="9">
    <source>
        <dbReference type="EMBL" id="CAB5055733.1"/>
    </source>
</evidence>
<organism evidence="8">
    <name type="scientific">freshwater metagenome</name>
    <dbReference type="NCBI Taxonomy" id="449393"/>
    <lineage>
        <taxon>unclassified sequences</taxon>
        <taxon>metagenomes</taxon>
        <taxon>ecological metagenomes</taxon>
    </lineage>
</organism>
<dbReference type="InterPro" id="IPR036249">
    <property type="entry name" value="Thioredoxin-like_sf"/>
</dbReference>
<dbReference type="PANTHER" id="PTHR42852:SF6">
    <property type="entry name" value="THIOL:DISULFIDE INTERCHANGE PROTEIN DSBE"/>
    <property type="match status" value="1"/>
</dbReference>
<comment type="subcellular location">
    <subcellularLocation>
        <location evidence="1">Cell envelope</location>
    </subcellularLocation>
</comment>
<dbReference type="EMBL" id="CAFBQP010000012">
    <property type="protein sequence ID" value="CAB5055733.1"/>
    <property type="molecule type" value="Genomic_DNA"/>
</dbReference>
<dbReference type="EMBL" id="CAEZXX010000072">
    <property type="protein sequence ID" value="CAB4711031.1"/>
    <property type="molecule type" value="Genomic_DNA"/>
</dbReference>
<dbReference type="InterPro" id="IPR050553">
    <property type="entry name" value="Thioredoxin_ResA/DsbE_sf"/>
</dbReference>
<sequence length="185" mass="19932">MASRRRIAPWIALAVAGVLAALFVVLAGAKSDQTDSADTPLIGKPAPAVTGATLAGETWDLSRRKGSWVVLNFFQSTCVPCKEEHPELVRFAEQQARLGSDGAELYTIDFSDDSVDSVRKFFADNGGDWPIVLDPRGSIGVAFAVNKVPETWIISPAGLVVFRTIAKVTADALSAQIQQFRELSR</sequence>
<dbReference type="CDD" id="cd02966">
    <property type="entry name" value="TlpA_like_family"/>
    <property type="match status" value="1"/>
</dbReference>
<evidence type="ECO:0000259" key="5">
    <source>
        <dbReference type="PROSITE" id="PS51352"/>
    </source>
</evidence>
<evidence type="ECO:0000256" key="4">
    <source>
        <dbReference type="ARBA" id="ARBA00023284"/>
    </source>
</evidence>
<proteinExistence type="predicted"/>
<keyword evidence="2" id="KW-0201">Cytochrome c-type biogenesis</keyword>
<dbReference type="EMBL" id="CAEZYY010000001">
    <property type="protein sequence ID" value="CAB4737299.1"/>
    <property type="molecule type" value="Genomic_DNA"/>
</dbReference>
<keyword evidence="3" id="KW-1015">Disulfide bond</keyword>
<dbReference type="GO" id="GO:0017004">
    <property type="term" value="P:cytochrome complex assembly"/>
    <property type="evidence" value="ECO:0007669"/>
    <property type="project" value="UniProtKB-KW"/>
</dbReference>
<gene>
    <name evidence="6" type="ORF">UFOPK2602_01156</name>
    <name evidence="7" type="ORF">UFOPK2806_00131</name>
    <name evidence="8" type="ORF">UFOPK3417_01162</name>
    <name evidence="9" type="ORF">UFOPK4306_00466</name>
</gene>
<evidence type="ECO:0000313" key="7">
    <source>
        <dbReference type="EMBL" id="CAB4737299.1"/>
    </source>
</evidence>
<dbReference type="Pfam" id="PF00578">
    <property type="entry name" value="AhpC-TSA"/>
    <property type="match status" value="1"/>
</dbReference>
<dbReference type="PROSITE" id="PS00194">
    <property type="entry name" value="THIOREDOXIN_1"/>
    <property type="match status" value="1"/>
</dbReference>
<evidence type="ECO:0000256" key="2">
    <source>
        <dbReference type="ARBA" id="ARBA00022748"/>
    </source>
</evidence>
<accession>A0A6J7EGC5</accession>
<keyword evidence="4" id="KW-0676">Redox-active center</keyword>
<protein>
    <submittedName>
        <fullName evidence="8">Unannotated protein</fullName>
    </submittedName>
</protein>